<dbReference type="AlphaFoldDB" id="A0A3S5FE51"/>
<sequence>MFRLSCQLDNVVRAESHQFTLSQVDIWGEQTVKSLFNRPSHTEILESGWAECQECGHKRHDFALHRRRCWDIPQTHIYRSDKRDSSMLGQLTVMGIHAAQ</sequence>
<comment type="caution">
    <text evidence="1">The sequence shown here is derived from an EMBL/GenBank/DDBJ whole genome shotgun (WGS) entry which is preliminary data.</text>
</comment>
<name>A0A3S5FE51_9PLAT</name>
<evidence type="ECO:0000313" key="2">
    <source>
        <dbReference type="Proteomes" id="UP000784294"/>
    </source>
</evidence>
<keyword evidence="2" id="KW-1185">Reference proteome</keyword>
<gene>
    <name evidence="1" type="ORF">PXEA_LOCUS16533</name>
</gene>
<organism evidence="1 2">
    <name type="scientific">Protopolystoma xenopodis</name>
    <dbReference type="NCBI Taxonomy" id="117903"/>
    <lineage>
        <taxon>Eukaryota</taxon>
        <taxon>Metazoa</taxon>
        <taxon>Spiralia</taxon>
        <taxon>Lophotrochozoa</taxon>
        <taxon>Platyhelminthes</taxon>
        <taxon>Monogenea</taxon>
        <taxon>Polyopisthocotylea</taxon>
        <taxon>Polystomatidea</taxon>
        <taxon>Polystomatidae</taxon>
        <taxon>Protopolystoma</taxon>
    </lineage>
</organism>
<dbReference type="EMBL" id="CAAALY010059970">
    <property type="protein sequence ID" value="VEL23093.1"/>
    <property type="molecule type" value="Genomic_DNA"/>
</dbReference>
<evidence type="ECO:0000313" key="1">
    <source>
        <dbReference type="EMBL" id="VEL23093.1"/>
    </source>
</evidence>
<protein>
    <submittedName>
        <fullName evidence="1">Uncharacterized protein</fullName>
    </submittedName>
</protein>
<proteinExistence type="predicted"/>
<reference evidence="1" key="1">
    <citation type="submission" date="2018-11" db="EMBL/GenBank/DDBJ databases">
        <authorList>
            <consortium name="Pathogen Informatics"/>
        </authorList>
    </citation>
    <scope>NUCLEOTIDE SEQUENCE</scope>
</reference>
<dbReference type="Proteomes" id="UP000784294">
    <property type="component" value="Unassembled WGS sequence"/>
</dbReference>
<accession>A0A3S5FE51</accession>